<protein>
    <recommendedName>
        <fullName evidence="4">Lipopolysaccharide heptosyltransferase II</fullName>
    </recommendedName>
</protein>
<dbReference type="InterPro" id="IPR002201">
    <property type="entry name" value="Glyco_trans_9"/>
</dbReference>
<evidence type="ECO:0000256" key="1">
    <source>
        <dbReference type="ARBA" id="ARBA00022676"/>
    </source>
</evidence>
<keyword evidence="1" id="KW-0328">Glycosyltransferase</keyword>
<name>X0UDB4_9ZZZZ</name>
<dbReference type="CDD" id="cd03789">
    <property type="entry name" value="GT9_LPS_heptosyltransferase"/>
    <property type="match status" value="1"/>
</dbReference>
<organism evidence="3">
    <name type="scientific">marine sediment metagenome</name>
    <dbReference type="NCBI Taxonomy" id="412755"/>
    <lineage>
        <taxon>unclassified sequences</taxon>
        <taxon>metagenomes</taxon>
        <taxon>ecological metagenomes</taxon>
    </lineage>
</organism>
<dbReference type="AlphaFoldDB" id="X0UDB4"/>
<keyword evidence="2" id="KW-0808">Transferase</keyword>
<comment type="caution">
    <text evidence="3">The sequence shown here is derived from an EMBL/GenBank/DDBJ whole genome shotgun (WGS) entry which is preliminary data.</text>
</comment>
<dbReference type="SUPFAM" id="SSF53756">
    <property type="entry name" value="UDP-Glycosyltransferase/glycogen phosphorylase"/>
    <property type="match status" value="1"/>
</dbReference>
<reference evidence="3" key="1">
    <citation type="journal article" date="2014" name="Front. Microbiol.">
        <title>High frequency of phylogenetically diverse reductive dehalogenase-homologous genes in deep subseafloor sedimentary metagenomes.</title>
        <authorList>
            <person name="Kawai M."/>
            <person name="Futagami T."/>
            <person name="Toyoda A."/>
            <person name="Takaki Y."/>
            <person name="Nishi S."/>
            <person name="Hori S."/>
            <person name="Arai W."/>
            <person name="Tsubouchi T."/>
            <person name="Morono Y."/>
            <person name="Uchiyama I."/>
            <person name="Ito T."/>
            <person name="Fujiyama A."/>
            <person name="Inagaki F."/>
            <person name="Takami H."/>
        </authorList>
    </citation>
    <scope>NUCLEOTIDE SEQUENCE</scope>
    <source>
        <strain evidence="3">Expedition CK06-06</strain>
    </source>
</reference>
<dbReference type="InterPro" id="IPR051199">
    <property type="entry name" value="LPS_LOS_Heptosyltrfase"/>
</dbReference>
<gene>
    <name evidence="3" type="ORF">S01H1_28450</name>
</gene>
<sequence>IEPQNGEKLKAKLPEIAKSEGPVIIIVPGAAAGPSKRWLSERFAETANWLISNYNATVVVSVAPDPVERQIAKEICDSSNLSGAQRSNLKHKLINLAARPISLGELKAFFAGADLVISNDTGPRHIAIALQRKIISLLGPNDPAWTDFSYENEIRLIGDAPCAPCDRPICKKSEHLCMQAITVGMVCDAAKKLLENSCQKQQQLCASKNL</sequence>
<dbReference type="GO" id="GO:0005829">
    <property type="term" value="C:cytosol"/>
    <property type="evidence" value="ECO:0007669"/>
    <property type="project" value="TreeGrafter"/>
</dbReference>
<evidence type="ECO:0000256" key="2">
    <source>
        <dbReference type="ARBA" id="ARBA00022679"/>
    </source>
</evidence>
<feature type="non-terminal residue" evidence="3">
    <location>
        <position position="1"/>
    </location>
</feature>
<evidence type="ECO:0000313" key="3">
    <source>
        <dbReference type="EMBL" id="GAF97311.1"/>
    </source>
</evidence>
<evidence type="ECO:0008006" key="4">
    <source>
        <dbReference type="Google" id="ProtNLM"/>
    </source>
</evidence>
<dbReference type="PANTHER" id="PTHR30160">
    <property type="entry name" value="TETRAACYLDISACCHARIDE 4'-KINASE-RELATED"/>
    <property type="match status" value="1"/>
</dbReference>
<dbReference type="EMBL" id="BARS01017389">
    <property type="protein sequence ID" value="GAF97311.1"/>
    <property type="molecule type" value="Genomic_DNA"/>
</dbReference>
<dbReference type="Pfam" id="PF01075">
    <property type="entry name" value="Glyco_transf_9"/>
    <property type="match status" value="1"/>
</dbReference>
<dbReference type="GO" id="GO:0008713">
    <property type="term" value="F:ADP-heptose-lipopolysaccharide heptosyltransferase activity"/>
    <property type="evidence" value="ECO:0007669"/>
    <property type="project" value="TreeGrafter"/>
</dbReference>
<dbReference type="GO" id="GO:0009244">
    <property type="term" value="P:lipopolysaccharide core region biosynthetic process"/>
    <property type="evidence" value="ECO:0007669"/>
    <property type="project" value="TreeGrafter"/>
</dbReference>
<dbReference type="Gene3D" id="3.40.50.2000">
    <property type="entry name" value="Glycogen Phosphorylase B"/>
    <property type="match status" value="1"/>
</dbReference>
<accession>X0UDB4</accession>
<proteinExistence type="predicted"/>